<proteinExistence type="predicted"/>
<dbReference type="Gene3D" id="2.40.10.220">
    <property type="entry name" value="predicted glycosyltransferase like domains"/>
    <property type="match status" value="1"/>
</dbReference>
<evidence type="ECO:0000313" key="3">
    <source>
        <dbReference type="Proteomes" id="UP000824242"/>
    </source>
</evidence>
<organism evidence="2 3">
    <name type="scientific">Candidatus Caccousia avicola</name>
    <dbReference type="NCBI Taxonomy" id="2840721"/>
    <lineage>
        <taxon>Bacteria</taxon>
        <taxon>Bacillati</taxon>
        <taxon>Bacillota</taxon>
        <taxon>Clostridia</taxon>
        <taxon>Eubacteriales</taxon>
        <taxon>Oscillospiraceae</taxon>
        <taxon>Oscillospiraceae incertae sedis</taxon>
        <taxon>Candidatus Caccousia</taxon>
    </lineage>
</organism>
<evidence type="ECO:0000259" key="1">
    <source>
        <dbReference type="Pfam" id="PF07238"/>
    </source>
</evidence>
<reference evidence="2" key="1">
    <citation type="submission" date="2020-10" db="EMBL/GenBank/DDBJ databases">
        <authorList>
            <person name="Gilroy R."/>
        </authorList>
    </citation>
    <scope>NUCLEOTIDE SEQUENCE</scope>
    <source>
        <strain evidence="2">ChiSxjej1B13-7958</strain>
    </source>
</reference>
<protein>
    <submittedName>
        <fullName evidence="2">PilZ domain-containing protein</fullName>
    </submittedName>
</protein>
<accession>A0A9D1AMR1</accession>
<sequence>MHKYLILDESGKPLFRAVMRQAMHGGVCRAELENEEDVEKLVPGGLFQLMGIRDGNFAEVRFLRGRGETAEFEMVRMLDSGTRQNLRIPVRFESFLYPVSGSWKGRAAIVSRDLSCGGIAFVSEKALQVGEICEIVIPVTTEPLVLKMKVLRSGDAVEDGILYGAQFLGMVHEEEIMVREAVFGLQLELDRDPADTLPSV</sequence>
<dbReference type="InterPro" id="IPR009875">
    <property type="entry name" value="PilZ_domain"/>
</dbReference>
<feature type="domain" description="PilZ" evidence="1">
    <location>
        <begin position="83"/>
        <end position="183"/>
    </location>
</feature>
<comment type="caution">
    <text evidence="2">The sequence shown here is derived from an EMBL/GenBank/DDBJ whole genome shotgun (WGS) entry which is preliminary data.</text>
</comment>
<dbReference type="Proteomes" id="UP000824242">
    <property type="component" value="Unassembled WGS sequence"/>
</dbReference>
<dbReference type="AlphaFoldDB" id="A0A9D1AMR1"/>
<dbReference type="GO" id="GO:0035438">
    <property type="term" value="F:cyclic-di-GMP binding"/>
    <property type="evidence" value="ECO:0007669"/>
    <property type="project" value="InterPro"/>
</dbReference>
<dbReference type="EMBL" id="DVGZ01000076">
    <property type="protein sequence ID" value="HIR47451.1"/>
    <property type="molecule type" value="Genomic_DNA"/>
</dbReference>
<gene>
    <name evidence="2" type="ORF">IAB89_07305</name>
</gene>
<reference evidence="2" key="2">
    <citation type="journal article" date="2021" name="PeerJ">
        <title>Extensive microbial diversity within the chicken gut microbiome revealed by metagenomics and culture.</title>
        <authorList>
            <person name="Gilroy R."/>
            <person name="Ravi A."/>
            <person name="Getino M."/>
            <person name="Pursley I."/>
            <person name="Horton D.L."/>
            <person name="Alikhan N.F."/>
            <person name="Baker D."/>
            <person name="Gharbi K."/>
            <person name="Hall N."/>
            <person name="Watson M."/>
            <person name="Adriaenssens E.M."/>
            <person name="Foster-Nyarko E."/>
            <person name="Jarju S."/>
            <person name="Secka A."/>
            <person name="Antonio M."/>
            <person name="Oren A."/>
            <person name="Chaudhuri R.R."/>
            <person name="La Ragione R."/>
            <person name="Hildebrand F."/>
            <person name="Pallen M.J."/>
        </authorList>
    </citation>
    <scope>NUCLEOTIDE SEQUENCE</scope>
    <source>
        <strain evidence="2">ChiSxjej1B13-7958</strain>
    </source>
</reference>
<evidence type="ECO:0000313" key="2">
    <source>
        <dbReference type="EMBL" id="HIR47451.1"/>
    </source>
</evidence>
<dbReference type="Pfam" id="PF07238">
    <property type="entry name" value="PilZ"/>
    <property type="match status" value="1"/>
</dbReference>
<name>A0A9D1AMR1_9FIRM</name>